<gene>
    <name evidence="5" type="primary">mcsB</name>
    <name evidence="9" type="ORF">KOR34_09710</name>
</gene>
<keyword evidence="1 5" id="KW-0808">Transferase</keyword>
<feature type="binding site" evidence="6">
    <location>
        <begin position="180"/>
        <end position="184"/>
    </location>
    <ligand>
        <name>ATP</name>
        <dbReference type="ChEBI" id="CHEBI:30616"/>
    </ligand>
</feature>
<dbReference type="CDD" id="cd07930">
    <property type="entry name" value="bacterial_phosphagen_kinase"/>
    <property type="match status" value="1"/>
</dbReference>
<evidence type="ECO:0000256" key="2">
    <source>
        <dbReference type="ARBA" id="ARBA00022741"/>
    </source>
</evidence>
<protein>
    <recommendedName>
        <fullName evidence="5">Protein-arginine kinase</fullName>
        <ecNumber evidence="5">2.7.14.1</ecNumber>
    </recommendedName>
</protein>
<evidence type="ECO:0000256" key="5">
    <source>
        <dbReference type="HAMAP-Rule" id="MF_00602"/>
    </source>
</evidence>
<evidence type="ECO:0000256" key="4">
    <source>
        <dbReference type="ARBA" id="ARBA00022840"/>
    </source>
</evidence>
<dbReference type="EC" id="2.7.14.1" evidence="5"/>
<evidence type="ECO:0000259" key="8">
    <source>
        <dbReference type="PROSITE" id="PS51510"/>
    </source>
</evidence>
<dbReference type="PROSITE" id="PS00112">
    <property type="entry name" value="PHOSPHAGEN_KINASE"/>
    <property type="match status" value="1"/>
</dbReference>
<reference evidence="9 10" key="1">
    <citation type="submission" date="2019-02" db="EMBL/GenBank/DDBJ databases">
        <title>Deep-cultivation of Planctomycetes and their phenomic and genomic characterization uncovers novel biology.</title>
        <authorList>
            <person name="Wiegand S."/>
            <person name="Jogler M."/>
            <person name="Boedeker C."/>
            <person name="Pinto D."/>
            <person name="Vollmers J."/>
            <person name="Rivas-Marin E."/>
            <person name="Kohn T."/>
            <person name="Peeters S.H."/>
            <person name="Heuer A."/>
            <person name="Rast P."/>
            <person name="Oberbeckmann S."/>
            <person name="Bunk B."/>
            <person name="Jeske O."/>
            <person name="Meyerdierks A."/>
            <person name="Storesund J.E."/>
            <person name="Kallscheuer N."/>
            <person name="Luecker S."/>
            <person name="Lage O.M."/>
            <person name="Pohl T."/>
            <person name="Merkel B.J."/>
            <person name="Hornburger P."/>
            <person name="Mueller R.-W."/>
            <person name="Bruemmer F."/>
            <person name="Labrenz M."/>
            <person name="Spormann A.M."/>
            <person name="Op Den Camp H."/>
            <person name="Overmann J."/>
            <person name="Amann R."/>
            <person name="Jetten M.S.M."/>
            <person name="Mascher T."/>
            <person name="Medema M.H."/>
            <person name="Devos D.P."/>
            <person name="Kaster A.-K."/>
            <person name="Ovreas L."/>
            <person name="Rohde M."/>
            <person name="Galperin M.Y."/>
            <person name="Jogler C."/>
        </authorList>
    </citation>
    <scope>NUCLEOTIDE SEQUENCE [LARGE SCALE GENOMIC DNA]</scope>
    <source>
        <strain evidence="9 10">KOR34</strain>
    </source>
</reference>
<dbReference type="EMBL" id="SIHJ01000001">
    <property type="protein sequence ID" value="TWT36072.1"/>
    <property type="molecule type" value="Genomic_DNA"/>
</dbReference>
<keyword evidence="10" id="KW-1185">Reference proteome</keyword>
<accession>A0A5C5VEH1</accession>
<name>A0A5C5VEH1_9BACT</name>
<comment type="similarity">
    <text evidence="5 6 7">Belongs to the ATP:guanido phosphotransferase family.</text>
</comment>
<keyword evidence="4 5" id="KW-0067">ATP-binding</keyword>
<dbReference type="SUPFAM" id="SSF55931">
    <property type="entry name" value="Glutamine synthetase/guanido kinase"/>
    <property type="match status" value="1"/>
</dbReference>
<sequence>MGLDLNELAQSCGEWLRGTGPEPDIVVSSRVRLARNLAEFPFIAKATEVDRAEIERILRERIEALQAEDRLPRNLTFLDVGELAELDRRFLVERQLISRELADSEGARAVAVDPQEQFSVMVNEEDHLRIQVMRSGLDLQATWEAANRLDDLIEEQVTYAYSDKLGYLTACPTNVGTGARVSVMVHLPALVITRQIDKVFRSLQKISLAVRGLYGEGSQAMGDFYQISNQVTLGLSEEELTKKVADVVPVLLDYERQARDFLIRESQETLHDRVSRAYGILRTAQTITSEETLHLLSSVRLGINLGLIKDVETPTINKLFIHTQPAHLQKLAGMELDSSDRAIERASYLRKHLANGGEGPAAN</sequence>
<feature type="domain" description="Phosphagen kinase C-terminal" evidence="8">
    <location>
        <begin position="25"/>
        <end position="258"/>
    </location>
</feature>
<dbReference type="PANTHER" id="PTHR11547">
    <property type="entry name" value="ARGININE OR CREATINE KINASE"/>
    <property type="match status" value="1"/>
</dbReference>
<dbReference type="HAMAP" id="MF_00602">
    <property type="entry name" value="Prot_Arg_kinase"/>
    <property type="match status" value="1"/>
</dbReference>
<feature type="binding site" evidence="5 6">
    <location>
        <begin position="28"/>
        <end position="32"/>
    </location>
    <ligand>
        <name>ATP</name>
        <dbReference type="ChEBI" id="CHEBI:30616"/>
    </ligand>
</feature>
<dbReference type="InterPro" id="IPR014746">
    <property type="entry name" value="Gln_synth/guanido_kin_cat_dom"/>
</dbReference>
<dbReference type="Gene3D" id="3.30.590.10">
    <property type="entry name" value="Glutamine synthetase/guanido kinase, catalytic domain"/>
    <property type="match status" value="1"/>
</dbReference>
<feature type="binding site" evidence="5 6">
    <location>
        <begin position="211"/>
        <end position="216"/>
    </location>
    <ligand>
        <name>ATP</name>
        <dbReference type="ChEBI" id="CHEBI:30616"/>
    </ligand>
</feature>
<dbReference type="PANTHER" id="PTHR11547:SF38">
    <property type="entry name" value="ARGININE KINASE 1-RELATED"/>
    <property type="match status" value="1"/>
</dbReference>
<keyword evidence="3 5" id="KW-0418">Kinase</keyword>
<dbReference type="InterPro" id="IPR023660">
    <property type="entry name" value="Arg_Kinase"/>
</dbReference>
<organism evidence="9 10">
    <name type="scientific">Posidoniimonas corsicana</name>
    <dbReference type="NCBI Taxonomy" id="1938618"/>
    <lineage>
        <taxon>Bacteria</taxon>
        <taxon>Pseudomonadati</taxon>
        <taxon>Planctomycetota</taxon>
        <taxon>Planctomycetia</taxon>
        <taxon>Pirellulales</taxon>
        <taxon>Lacipirellulaceae</taxon>
        <taxon>Posidoniimonas</taxon>
    </lineage>
</organism>
<dbReference type="AlphaFoldDB" id="A0A5C5VEH1"/>
<dbReference type="NCBIfam" id="NF002194">
    <property type="entry name" value="PRK01059.1-4"/>
    <property type="match status" value="1"/>
</dbReference>
<dbReference type="InterPro" id="IPR022414">
    <property type="entry name" value="ATP-guanido_PTrfase_cat"/>
</dbReference>
<dbReference type="InterPro" id="IPR022415">
    <property type="entry name" value="ATP-guanido_PTrfase_AS"/>
</dbReference>
<evidence type="ECO:0000313" key="10">
    <source>
        <dbReference type="Proteomes" id="UP000316714"/>
    </source>
</evidence>
<dbReference type="GO" id="GO:0005524">
    <property type="term" value="F:ATP binding"/>
    <property type="evidence" value="ECO:0007669"/>
    <property type="project" value="UniProtKB-UniRule"/>
</dbReference>
<dbReference type="GO" id="GO:0005615">
    <property type="term" value="C:extracellular space"/>
    <property type="evidence" value="ECO:0007669"/>
    <property type="project" value="TreeGrafter"/>
</dbReference>
<dbReference type="OrthoDB" id="9791353at2"/>
<dbReference type="RefSeq" id="WP_146562692.1">
    <property type="nucleotide sequence ID" value="NZ_SIHJ01000001.1"/>
</dbReference>
<dbReference type="InterPro" id="IPR000749">
    <property type="entry name" value="ATP-guanido_PTrfase"/>
</dbReference>
<feature type="binding site" evidence="5 6">
    <location>
        <position position="129"/>
    </location>
    <ligand>
        <name>ATP</name>
        <dbReference type="ChEBI" id="CHEBI:30616"/>
    </ligand>
</feature>
<evidence type="ECO:0000256" key="7">
    <source>
        <dbReference type="RuleBase" id="RU000505"/>
    </source>
</evidence>
<comment type="function">
    <text evidence="5">Catalyzes the specific phosphorylation of arginine residues in proteins.</text>
</comment>
<evidence type="ECO:0000313" key="9">
    <source>
        <dbReference type="EMBL" id="TWT36072.1"/>
    </source>
</evidence>
<dbReference type="GO" id="GO:0004111">
    <property type="term" value="F:creatine kinase activity"/>
    <property type="evidence" value="ECO:0007669"/>
    <property type="project" value="InterPro"/>
</dbReference>
<dbReference type="Proteomes" id="UP000316714">
    <property type="component" value="Unassembled WGS sequence"/>
</dbReference>
<dbReference type="GO" id="GO:1990424">
    <property type="term" value="F:protein arginine kinase activity"/>
    <property type="evidence" value="ECO:0007669"/>
    <property type="project" value="UniProtKB-EC"/>
</dbReference>
<proteinExistence type="inferred from homology"/>
<comment type="caution">
    <text evidence="5 6">Lacks conserved residue(s) required for the propagation of feature annotation.</text>
</comment>
<dbReference type="PROSITE" id="PS51510">
    <property type="entry name" value="PHOSPHAGEN_KINASE_C"/>
    <property type="match status" value="1"/>
</dbReference>
<evidence type="ECO:0000256" key="3">
    <source>
        <dbReference type="ARBA" id="ARBA00022777"/>
    </source>
</evidence>
<dbReference type="GO" id="GO:0046314">
    <property type="term" value="P:phosphocreatine biosynthetic process"/>
    <property type="evidence" value="ECO:0007669"/>
    <property type="project" value="InterPro"/>
</dbReference>
<comment type="catalytic activity">
    <reaction evidence="5">
        <text>L-arginyl-[protein] + ATP = N(omega)-phospho-L-arginyl-[protein] + ADP + H(+)</text>
        <dbReference type="Rhea" id="RHEA:43384"/>
        <dbReference type="Rhea" id="RHEA-COMP:10532"/>
        <dbReference type="Rhea" id="RHEA-COMP:10533"/>
        <dbReference type="ChEBI" id="CHEBI:15378"/>
        <dbReference type="ChEBI" id="CHEBI:29965"/>
        <dbReference type="ChEBI" id="CHEBI:30616"/>
        <dbReference type="ChEBI" id="CHEBI:83226"/>
        <dbReference type="ChEBI" id="CHEBI:456216"/>
        <dbReference type="EC" id="2.7.14.1"/>
    </reaction>
</comment>
<evidence type="ECO:0000256" key="6">
    <source>
        <dbReference type="PROSITE-ProRule" id="PRU00843"/>
    </source>
</evidence>
<dbReference type="Pfam" id="PF00217">
    <property type="entry name" value="ATP-gua_Ptrans"/>
    <property type="match status" value="1"/>
</dbReference>
<comment type="caution">
    <text evidence="9">The sequence shown here is derived from an EMBL/GenBank/DDBJ whole genome shotgun (WGS) entry which is preliminary data.</text>
</comment>
<keyword evidence="2 5" id="KW-0547">Nucleotide-binding</keyword>
<evidence type="ECO:0000256" key="1">
    <source>
        <dbReference type="ARBA" id="ARBA00022679"/>
    </source>
</evidence>